<reference evidence="1" key="1">
    <citation type="submission" date="2018-06" db="EMBL/GenBank/DDBJ databases">
        <authorList>
            <person name="Zhirakovskaya E."/>
        </authorList>
    </citation>
    <scope>NUCLEOTIDE SEQUENCE</scope>
</reference>
<proteinExistence type="predicted"/>
<sequence>MVVPAVGLVPGEAEGVLDWLLDAARADHNLAAGSSVAFFATLARMARSLVCHHRVVPMVLQVGGTASEGAWRPWLGDEPASSRVVALARSMPPIARA</sequence>
<protein>
    <submittedName>
        <fullName evidence="1">Uncharacterized protein</fullName>
    </submittedName>
</protein>
<name>A0A3B1E015_9ZZZZ</name>
<accession>A0A3B1E015</accession>
<gene>
    <name evidence="1" type="ORF">MNBD_PLANCTO03-1649</name>
</gene>
<feature type="non-terminal residue" evidence="1">
    <location>
        <position position="97"/>
    </location>
</feature>
<dbReference type="AlphaFoldDB" id="A0A3B1E015"/>
<organism evidence="1">
    <name type="scientific">hydrothermal vent metagenome</name>
    <dbReference type="NCBI Taxonomy" id="652676"/>
    <lineage>
        <taxon>unclassified sequences</taxon>
        <taxon>metagenomes</taxon>
        <taxon>ecological metagenomes</taxon>
    </lineage>
</organism>
<dbReference type="EMBL" id="UOGK01000663">
    <property type="protein sequence ID" value="VAX42234.1"/>
    <property type="molecule type" value="Genomic_DNA"/>
</dbReference>
<evidence type="ECO:0000313" key="1">
    <source>
        <dbReference type="EMBL" id="VAX42234.1"/>
    </source>
</evidence>